<keyword evidence="2" id="KW-1185">Reference proteome</keyword>
<accession>A0ACC1NSW5</accession>
<comment type="caution">
    <text evidence="1">The sequence shown here is derived from an EMBL/GenBank/DDBJ whole genome shotgun (WGS) entry which is preliminary data.</text>
</comment>
<organism evidence="1 2">
    <name type="scientific">Zarea fungicola</name>
    <dbReference type="NCBI Taxonomy" id="93591"/>
    <lineage>
        <taxon>Eukaryota</taxon>
        <taxon>Fungi</taxon>
        <taxon>Dikarya</taxon>
        <taxon>Ascomycota</taxon>
        <taxon>Pezizomycotina</taxon>
        <taxon>Sordariomycetes</taxon>
        <taxon>Hypocreomycetidae</taxon>
        <taxon>Hypocreales</taxon>
        <taxon>Cordycipitaceae</taxon>
        <taxon>Zarea</taxon>
    </lineage>
</organism>
<dbReference type="EMBL" id="JANJQO010000078">
    <property type="protein sequence ID" value="KAJ2982392.1"/>
    <property type="molecule type" value="Genomic_DNA"/>
</dbReference>
<gene>
    <name evidence="1" type="ORF">NQ176_g1414</name>
</gene>
<sequence length="2510" mass="275624">MENSNLNSCIAVIGLSCRFPGDADNAENFWQLLCNAQSAVSKVPENRWHSSAVQHDDSGKSNKENMSHASRAHFLKQDISKFDSTFFSISTPEADSMDPQQRLMLEVSYEAFENAGLPLQSLSGSQTGCWISSFSSDWRDMQVSDIQSIPKYTMSGMQPEMLANRVSHFFNLHGPSMTLQSACSGGMVALHVACRGLQAGDCETALVGGSNLLLNPNMFIALSNQNFLAPDGLCKAFDESADGYGRGEGVAAIILKPVEKAIRDGDSIRAVIRATGTNQDGLTKSVTMPNGKAQESLIRSTYNSAGLDLEDTPYFETHGTGTQLGDFEELNAIARTVAHARRETKKGALWIGSVKTNIGHLEAVAGLAGVIKAIMIVERGIIPQNLNFQTPNSRIKFDDCHLRVPTGGSISWNHNEMRRVSVNSFGFGGSNAHAIIDNAEQYLHERKISATNEPKAVERHSDLTANIQLNRGPQLFLIAANDQEGLSRQRAALHRYIDHAEKRGIVTDRWLSDLAYTLGERRSILPWMSYCLSATALELKQTLGCAIYPKVRHESAEIRLGYIFTGQGAQWARMGVELLELPTFKESIGAAEDYLRQIGCPWSVVEELQRDDLETNIHDPWYSQTLCTVLQVGLVELLQSWNILPRFVVGHSSGEIAAAFAIGAITRQDAWKMAYWRGKLTSELSEHDPALRGAMLAVGASAEQTQVWIDTLTGGKCVLACINSPSSVTVSGDEMDIDELAAFLEVQGIFVRKLKTKAAYHSHHMQIIADAYLDAIKDIRVQIVTTNEKQLFSSTTGRLAQPSDLNASHWVANLVSPVIFSSAVAELARPKDKLDELKGSSVDVLLEIGPHAALRGPVTQILQREELEKIDYLSILTRGHNAIRSTLSIAAELACRGLDVRLNAVNNAHTLNQAKEDANSSQNLFHLPPYAWNHSKTFWSETRLRREARKSQNLSNSFIGLHLASTVPGEHSWRGFLSLRDAPWIRDHMVGSLVVFPAGGFLSMALEAARLISERVHGYTTKGCRLQNIRFHNALVLTEESKIEHIVQLLPHHAVHIQDGGPIVNWWRFTISSSSDPDKELKCKCTGLVAIESDYIPEISTRLINHRFAAKQDVRGFYTKLSSVGLNYGPLFQTLTEIIHASDGYATAQLEIKNTPLMTCNAHCSSQTLMVHPATMEALFQVSYAAFNNLAHGITKRLLITEIDDMRLNVSVMQTAGCRMQTYAKSTRLGFREMAADIELYQTSGDTIAGSVTRLVCVEMPNFANDVKAVESAAERNYEATLSKIVWIPALLQSSPSDLAIILDKLKKLTSTQVEEQRQLNITDYCNLKEAMEIVKRGRVDTQKRRNAVKWIAQELQQTEFSQLDCVSTERNGPGILDKELIANVLGGTSPGNSLLGPYSSNSELLCSTPGIQLSLHKMYQLVSNITHENPGLSILEIGIGSVRNAATVEELQIIQNSPIISGCRTNFIVLDVEQDLAVQGIDPSTYDIIIGSNVLSGSRNMDTALTNVKALLRPGGRICLVELTKPGARALPVLATLCNWWKRGDDGFRRPLSRDTICDMLSQHGLDGVFSLPDFQDSLMHESTLFHGSFPGNASEKPLSCKENVVFILIPETMSTSCALVGSLLSLIPNSQPTYWRSDTNFEGHRIISLLESEQPFIHSLTEADFTRLKRLVFGAASLLWVTGIPEPYASTVLGLARVIRFERPDLDFRVIGLDLSLNGNFEKSAQQIIQVQGIESFDREFKVLDSVVHIPRLVIDTAANEHFLSVRQGGAVAAKYLKTSTFPLKLSIANPGSQSAIYFEESQPLSVTLGDDEVELDVKASGVVPRDVMIALGQTVDTHLGLDASGIVSRVGAAVTHLQVGDRAVMLASGAHKTALRAKAFLCQKLPSGTTYEDATGFFMAFCEAYYVLFHVLRAQNGQSVLIHAAAGAVGQLCIQLADEMGLTVFATAESPDCRLHIQESLDLPVERIYHPHDKDLLQQIMRDTSNVGVDFIIDPSSMDIASDSLACLADLGTFVQLDRDGQSQDLETNRQARNRDITYATVSLNRLLKLRPKLVGEIMQKATLYIQRDKFKTISPSHTYSVADTKSALNMFHARKCRGKTTLSYPDDASIPVMERTSASLKLAESSTYLIAGGLGGIGLSIANLLANCGARHLALVSRSGVTSSQQKTAIEEFKMRGVHVGIYRCNIGDKPALEAVLSQCAREMPPVQGIVHSAAVFRDSIFSNMTYKQWSEVLEAKLKGSWNLHELTASFNLDFFLCIGSMMAVVGGMGQANYAAGGAFQDGLAHLRKSQGLPSVTIDLGIVKGVGAIEARGAIGHTLEWGEHFGVDEQQVNCMVKSVLIQQIRAATLPGEPQVINSIPTGGMVSAAKIKRPYYYSDPRFSILANTGLDSIASEIQTDKSSTREQLKFCMTLNEAMQLVLDALVSNVARTMQMPEDEVDVRKSLFQYGVDSLVAIEYMSWIKKELDVEVDALDVLSSEPIIAFARDITIRSRWGERGLQAEEVRQ</sequence>
<name>A0ACC1NSW5_9HYPO</name>
<reference evidence="1" key="1">
    <citation type="submission" date="2022-08" db="EMBL/GenBank/DDBJ databases">
        <title>Genome Sequence of Lecanicillium fungicola.</title>
        <authorList>
            <person name="Buettner E."/>
        </authorList>
    </citation>
    <scope>NUCLEOTIDE SEQUENCE</scope>
    <source>
        <strain evidence="1">Babe33</strain>
    </source>
</reference>
<evidence type="ECO:0000313" key="2">
    <source>
        <dbReference type="Proteomes" id="UP001143910"/>
    </source>
</evidence>
<proteinExistence type="predicted"/>
<protein>
    <submittedName>
        <fullName evidence="1">Uncharacterized protein</fullName>
    </submittedName>
</protein>
<evidence type="ECO:0000313" key="1">
    <source>
        <dbReference type="EMBL" id="KAJ2982392.1"/>
    </source>
</evidence>
<dbReference type="Proteomes" id="UP001143910">
    <property type="component" value="Unassembled WGS sequence"/>
</dbReference>